<sequence>MESGIFQGRNPQTKSPRIASPTNYKRALGVGLFLGAALGLVWALS</sequence>
<protein>
    <submittedName>
        <fullName evidence="3">Uncharacterized protein</fullName>
    </submittedName>
</protein>
<proteinExistence type="predicted"/>
<comment type="caution">
    <text evidence="3">The sequence shown here is derived from an EMBL/GenBank/DDBJ whole genome shotgun (WGS) entry which is preliminary data.</text>
</comment>
<gene>
    <name evidence="3" type="ORF">HKBW3S42_02108</name>
</gene>
<dbReference type="Proteomes" id="UP000568877">
    <property type="component" value="Unassembled WGS sequence"/>
</dbReference>
<dbReference type="EMBL" id="BLSA01000711">
    <property type="protein sequence ID" value="GFP33769.1"/>
    <property type="molecule type" value="Genomic_DNA"/>
</dbReference>
<evidence type="ECO:0000313" key="3">
    <source>
        <dbReference type="EMBL" id="GFP33769.1"/>
    </source>
</evidence>
<dbReference type="AlphaFoldDB" id="A0A6V8PMF5"/>
<name>A0A6V8PMF5_9ACTN</name>
<feature type="non-terminal residue" evidence="3">
    <location>
        <position position="45"/>
    </location>
</feature>
<evidence type="ECO:0000256" key="2">
    <source>
        <dbReference type="SAM" id="Phobius"/>
    </source>
</evidence>
<keyword evidence="2" id="KW-0472">Membrane</keyword>
<evidence type="ECO:0000256" key="1">
    <source>
        <dbReference type="SAM" id="MobiDB-lite"/>
    </source>
</evidence>
<accession>A0A6V8PMF5</accession>
<evidence type="ECO:0000313" key="4">
    <source>
        <dbReference type="Proteomes" id="UP000568877"/>
    </source>
</evidence>
<keyword evidence="2" id="KW-0812">Transmembrane</keyword>
<feature type="transmembrane region" description="Helical" evidence="2">
    <location>
        <begin position="27"/>
        <end position="44"/>
    </location>
</feature>
<reference evidence="3 4" key="1">
    <citation type="journal article" date="2020" name="Front. Microbiol.">
        <title>Single-cell genomics of novel Actinobacteria with the Wood-Ljungdahl pathway discovered in a serpentinizing system.</title>
        <authorList>
            <person name="Merino N."/>
            <person name="Kawai M."/>
            <person name="Boyd E.S."/>
            <person name="Colman D.R."/>
            <person name="McGlynn S.E."/>
            <person name="Nealson K.H."/>
            <person name="Kurokawa K."/>
            <person name="Hongoh Y."/>
        </authorList>
    </citation>
    <scope>NUCLEOTIDE SEQUENCE [LARGE SCALE GENOMIC DNA]</scope>
    <source>
        <strain evidence="3 4">S42</strain>
    </source>
</reference>
<organism evidence="3 4">
    <name type="scientific">Candidatus Hakubella thermalkaliphila</name>
    <dbReference type="NCBI Taxonomy" id="2754717"/>
    <lineage>
        <taxon>Bacteria</taxon>
        <taxon>Bacillati</taxon>
        <taxon>Actinomycetota</taxon>
        <taxon>Actinomycetota incertae sedis</taxon>
        <taxon>Candidatus Hakubellales</taxon>
        <taxon>Candidatus Hakubellaceae</taxon>
        <taxon>Candidatus Hakubella</taxon>
    </lineage>
</organism>
<feature type="compositionally biased region" description="Polar residues" evidence="1">
    <location>
        <begin position="9"/>
        <end position="20"/>
    </location>
</feature>
<feature type="region of interest" description="Disordered" evidence="1">
    <location>
        <begin position="1"/>
        <end position="20"/>
    </location>
</feature>
<keyword evidence="2" id="KW-1133">Transmembrane helix</keyword>